<reference evidence="5" key="1">
    <citation type="submission" date="2016-07" db="EMBL/GenBank/DDBJ databases">
        <title>Phaeobacter portensis sp. nov., a tropodithietic acid producing bacterium isolated from a German harbor.</title>
        <authorList>
            <person name="Freese H.M."/>
            <person name="Bunk B."/>
            <person name="Breider S."/>
            <person name="Brinkhoff T."/>
        </authorList>
    </citation>
    <scope>NUCLEOTIDE SEQUENCE [LARGE SCALE GENOMIC DNA]</scope>
    <source>
        <strain evidence="5">P97</strain>
    </source>
</reference>
<evidence type="ECO:0000256" key="3">
    <source>
        <dbReference type="SAM" id="MobiDB-lite"/>
    </source>
</evidence>
<dbReference type="KEGG" id="php:PhaeoP97_01770"/>
<sequence>MAEVLVTAASNSAPPFDFSNFDFTKVAVLSASDSQIAVQYGEFVILFEGSFAFDELGNLTPDSPLNAFGLFYEQTLVMSVSGFSLPSQMIAENDLYTLLAVALAGDDSITSAWTGGERISGFGGDDTIRAGSGDDTIIGGPGQDDLILGDGISSYSFAFDETAGAVLTTLDGRDLLIGVETVRLDGQTLQIQEGSSADEVLTSSNDADATLSDMIHGRGGDDSISGGAGKDFLLGGHGDDTLVAGANNDFLDGELGNDYLSGGSGHDNLRGSLGSDTLIGGAGNDTLRGDNDVGPADNADDLLLGGNGRDSLTGNAGHDTLKGGNGTDTLDGGDGNDHLSGGKGRDLIEGGDGNDTLTGGRHNDTLTGGAGQDRLNGSMGRDVLRGDAGDDVLLGGRGRDTLFGSDGADRLLGHAGNDRLTGGSGGDTFVFARNNGHDIITDFTLGEDLIQITRGANRIEHLGFEQLGENVHITFANVSILVEDVALTQLMDSDNFLF</sequence>
<evidence type="ECO:0000256" key="1">
    <source>
        <dbReference type="ARBA" id="ARBA00004613"/>
    </source>
</evidence>
<feature type="region of interest" description="Disordered" evidence="3">
    <location>
        <begin position="286"/>
        <end position="377"/>
    </location>
</feature>
<dbReference type="STRING" id="1844006.PhaeoP97_01770"/>
<dbReference type="PANTHER" id="PTHR38340">
    <property type="entry name" value="S-LAYER PROTEIN"/>
    <property type="match status" value="1"/>
</dbReference>
<dbReference type="GO" id="GO:0005509">
    <property type="term" value="F:calcium ion binding"/>
    <property type="evidence" value="ECO:0007669"/>
    <property type="project" value="InterPro"/>
</dbReference>
<keyword evidence="5" id="KW-1185">Reference proteome</keyword>
<dbReference type="OrthoDB" id="7433198at2"/>
<dbReference type="AlphaFoldDB" id="A0A1L3I4X6"/>
<dbReference type="InterPro" id="IPR001343">
    <property type="entry name" value="Hemolysn_Ca-bd"/>
</dbReference>
<evidence type="ECO:0000256" key="2">
    <source>
        <dbReference type="ARBA" id="ARBA00022525"/>
    </source>
</evidence>
<dbReference type="InterPro" id="IPR050557">
    <property type="entry name" value="RTX_toxin/Mannuronan_C5-epim"/>
</dbReference>
<dbReference type="PRINTS" id="PR00313">
    <property type="entry name" value="CABNDNGRPT"/>
</dbReference>
<dbReference type="InterPro" id="IPR011049">
    <property type="entry name" value="Serralysin-like_metalloprot_C"/>
</dbReference>
<keyword evidence="2" id="KW-0964">Secreted</keyword>
<dbReference type="InterPro" id="IPR018511">
    <property type="entry name" value="Hemolysin-typ_Ca-bd_CS"/>
</dbReference>
<dbReference type="Proteomes" id="UP000183859">
    <property type="component" value="Chromosome"/>
</dbReference>
<dbReference type="RefSeq" id="WP_072504752.1">
    <property type="nucleotide sequence ID" value="NZ_CP016364.1"/>
</dbReference>
<name>A0A1L3I4X6_9RHOB</name>
<accession>A0A1L3I4X6</accession>
<dbReference type="SUPFAM" id="SSF51120">
    <property type="entry name" value="beta-Roll"/>
    <property type="match status" value="3"/>
</dbReference>
<proteinExistence type="predicted"/>
<comment type="subcellular location">
    <subcellularLocation>
        <location evidence="1">Secreted</location>
    </subcellularLocation>
</comment>
<dbReference type="Pfam" id="PF00353">
    <property type="entry name" value="HemolysinCabind"/>
    <property type="match status" value="5"/>
</dbReference>
<dbReference type="PANTHER" id="PTHR38340:SF1">
    <property type="entry name" value="S-LAYER PROTEIN"/>
    <property type="match status" value="1"/>
</dbReference>
<gene>
    <name evidence="4" type="ORF">PhaeoP97_01770</name>
</gene>
<evidence type="ECO:0000313" key="4">
    <source>
        <dbReference type="EMBL" id="APG47183.1"/>
    </source>
</evidence>
<dbReference type="Gene3D" id="2.150.10.10">
    <property type="entry name" value="Serralysin-like metalloprotease, C-terminal"/>
    <property type="match status" value="5"/>
</dbReference>
<protein>
    <submittedName>
        <fullName evidence="4">Hemolysin-type calcium-binding protein repeat protein (2 copies)</fullName>
    </submittedName>
</protein>
<organism evidence="4 5">
    <name type="scientific">Phaeobacter porticola</name>
    <dbReference type="NCBI Taxonomy" id="1844006"/>
    <lineage>
        <taxon>Bacteria</taxon>
        <taxon>Pseudomonadati</taxon>
        <taxon>Pseudomonadota</taxon>
        <taxon>Alphaproteobacteria</taxon>
        <taxon>Rhodobacterales</taxon>
        <taxon>Roseobacteraceae</taxon>
        <taxon>Phaeobacter</taxon>
    </lineage>
</organism>
<dbReference type="PROSITE" id="PS00330">
    <property type="entry name" value="HEMOLYSIN_CALCIUM"/>
    <property type="match status" value="6"/>
</dbReference>
<dbReference type="EMBL" id="CP016364">
    <property type="protein sequence ID" value="APG47183.1"/>
    <property type="molecule type" value="Genomic_DNA"/>
</dbReference>
<evidence type="ECO:0000313" key="5">
    <source>
        <dbReference type="Proteomes" id="UP000183859"/>
    </source>
</evidence>
<dbReference type="GO" id="GO:0005576">
    <property type="term" value="C:extracellular region"/>
    <property type="evidence" value="ECO:0007669"/>
    <property type="project" value="UniProtKB-SubCell"/>
</dbReference>